<evidence type="ECO:0000256" key="1">
    <source>
        <dbReference type="SAM" id="MobiDB-lite"/>
    </source>
</evidence>
<feature type="region of interest" description="Disordered" evidence="1">
    <location>
        <begin position="245"/>
        <end position="266"/>
    </location>
</feature>
<reference evidence="2 3" key="1">
    <citation type="journal article" date="2022" name="G3 (Bethesda)">
        <title>Enemy or ally: a genomic approach to elucidate the lifestyle of Phyllosticta citrichinaensis.</title>
        <authorList>
            <person name="Buijs V.A."/>
            <person name="Groenewald J.Z."/>
            <person name="Haridas S."/>
            <person name="LaButti K.M."/>
            <person name="Lipzen A."/>
            <person name="Martin F.M."/>
            <person name="Barry K."/>
            <person name="Grigoriev I.V."/>
            <person name="Crous P.W."/>
            <person name="Seidl M.F."/>
        </authorList>
    </citation>
    <scope>NUCLEOTIDE SEQUENCE [LARGE SCALE GENOMIC DNA]</scope>
    <source>
        <strain evidence="2 3">CBS 129764</strain>
    </source>
</reference>
<accession>A0ABR1XQ20</accession>
<feature type="compositionally biased region" description="Basic residues" evidence="1">
    <location>
        <begin position="142"/>
        <end position="151"/>
    </location>
</feature>
<organism evidence="2 3">
    <name type="scientific">Phyllosticta citrichinensis</name>
    <dbReference type="NCBI Taxonomy" id="1130410"/>
    <lineage>
        <taxon>Eukaryota</taxon>
        <taxon>Fungi</taxon>
        <taxon>Dikarya</taxon>
        <taxon>Ascomycota</taxon>
        <taxon>Pezizomycotina</taxon>
        <taxon>Dothideomycetes</taxon>
        <taxon>Dothideomycetes incertae sedis</taxon>
        <taxon>Botryosphaeriales</taxon>
        <taxon>Phyllostictaceae</taxon>
        <taxon>Phyllosticta</taxon>
    </lineage>
</organism>
<evidence type="ECO:0000313" key="2">
    <source>
        <dbReference type="EMBL" id="KAK8163742.1"/>
    </source>
</evidence>
<sequence length="297" mass="31811">MSRHPRCTCSSTPALTSPFQSSTPSTTRSTSPLHQSWPSSSARLQAVVLSDPFHPPRRRPTHSPTCQDPPGRNPTAAFGNVDTAPHHRLHPRPPRPPWRQSSGPPSSPSSPRRRSTARRAGREVPRSRCLGRSLPAASRLRTGCRTRRRAGRGQPEEQTAVGPTGHGPWQARRSRPCCECCPSASTSRKPEAGGRGMAAEAGPGERSQRAEVRIPRPEGEVICSRAGLAGGIHIRILQGKLCTAPAEGEEDGRSLGLEEETGSAEEAGRTAVGHIGCRSAAEGVLRSRRHIHAAGFL</sequence>
<dbReference type="EMBL" id="JBBWUH010000006">
    <property type="protein sequence ID" value="KAK8163742.1"/>
    <property type="molecule type" value="Genomic_DNA"/>
</dbReference>
<comment type="caution">
    <text evidence="2">The sequence shown here is derived from an EMBL/GenBank/DDBJ whole genome shotgun (WGS) entry which is preliminary data.</text>
</comment>
<keyword evidence="3" id="KW-1185">Reference proteome</keyword>
<feature type="region of interest" description="Disordered" evidence="1">
    <location>
        <begin position="1"/>
        <end position="210"/>
    </location>
</feature>
<gene>
    <name evidence="2" type="ORF">IWX90DRAFT_238463</name>
</gene>
<proteinExistence type="predicted"/>
<feature type="compositionally biased region" description="Low complexity" evidence="1">
    <location>
        <begin position="16"/>
        <end position="32"/>
    </location>
</feature>
<dbReference type="Proteomes" id="UP001456524">
    <property type="component" value="Unassembled WGS sequence"/>
</dbReference>
<name>A0ABR1XQ20_9PEZI</name>
<protein>
    <submittedName>
        <fullName evidence="2">Uncharacterized protein</fullName>
    </submittedName>
</protein>
<evidence type="ECO:0000313" key="3">
    <source>
        <dbReference type="Proteomes" id="UP001456524"/>
    </source>
</evidence>
<feature type="compositionally biased region" description="Polar residues" evidence="1">
    <location>
        <begin position="33"/>
        <end position="43"/>
    </location>
</feature>